<keyword evidence="2" id="KW-1003">Cell membrane</keyword>
<protein>
    <submittedName>
        <fullName evidence="7">Membrane protein</fullName>
    </submittedName>
</protein>
<feature type="transmembrane region" description="Helical" evidence="6">
    <location>
        <begin position="89"/>
        <end position="112"/>
    </location>
</feature>
<sequence>MKILSLYRKLLAFMHKLRDDYVSSFSAQAAFFIIISAFPFAMFLLTLIQYLPFTESTLLSLVAEYIPPAINATVISIITEIYDKASGTIISITAITALWSASRGFLAVIRGLNSVYGIHETRNYFKLRLVSTFYTLNFAIMLILSMCFLVFGNSLFLWIQHRLPKLEELALVIISLRTIVIMLVLVTFFLALYLFVPDRKSKLLNELPGAILSAAGWLIFSYLYSYYIEHLSNFSYTYGSLTAIVLLMLWLYACMYILFIGGAVNVWLKVLTDKD</sequence>
<dbReference type="PIRSF" id="PIRSF035875">
    <property type="entry name" value="RNase_BN"/>
    <property type="match status" value="1"/>
</dbReference>
<feature type="transmembrane region" description="Helical" evidence="6">
    <location>
        <begin position="171"/>
        <end position="195"/>
    </location>
</feature>
<feature type="transmembrane region" description="Helical" evidence="6">
    <location>
        <begin position="21"/>
        <end position="51"/>
    </location>
</feature>
<feature type="transmembrane region" description="Helical" evidence="6">
    <location>
        <begin position="207"/>
        <end position="228"/>
    </location>
</feature>
<proteinExistence type="predicted"/>
<evidence type="ECO:0000256" key="2">
    <source>
        <dbReference type="ARBA" id="ARBA00022475"/>
    </source>
</evidence>
<dbReference type="OrthoDB" id="9775903at2"/>
<dbReference type="EMBL" id="FOYZ01000001">
    <property type="protein sequence ID" value="SFR57059.1"/>
    <property type="molecule type" value="Genomic_DNA"/>
</dbReference>
<evidence type="ECO:0000256" key="1">
    <source>
        <dbReference type="ARBA" id="ARBA00004651"/>
    </source>
</evidence>
<keyword evidence="5 6" id="KW-0472">Membrane</keyword>
<dbReference type="PANTHER" id="PTHR30213">
    <property type="entry name" value="INNER MEMBRANE PROTEIN YHJD"/>
    <property type="match status" value="1"/>
</dbReference>
<accession>A0A1I6HRI3</accession>
<dbReference type="InterPro" id="IPR017039">
    <property type="entry name" value="Virul_fac_BrkB"/>
</dbReference>
<keyword evidence="4 6" id="KW-1133">Transmembrane helix</keyword>
<organism evidence="7 8">
    <name type="scientific">Anaeromicropila populeti</name>
    <dbReference type="NCBI Taxonomy" id="37658"/>
    <lineage>
        <taxon>Bacteria</taxon>
        <taxon>Bacillati</taxon>
        <taxon>Bacillota</taxon>
        <taxon>Clostridia</taxon>
        <taxon>Lachnospirales</taxon>
        <taxon>Lachnospiraceae</taxon>
        <taxon>Anaeromicropila</taxon>
    </lineage>
</organism>
<dbReference type="Proteomes" id="UP000199659">
    <property type="component" value="Unassembled WGS sequence"/>
</dbReference>
<gene>
    <name evidence="7" type="ORF">SAMN05661086_00196</name>
</gene>
<feature type="transmembrane region" description="Helical" evidence="6">
    <location>
        <begin position="133"/>
        <end position="159"/>
    </location>
</feature>
<dbReference type="GO" id="GO:0005886">
    <property type="term" value="C:plasma membrane"/>
    <property type="evidence" value="ECO:0007669"/>
    <property type="project" value="UniProtKB-SubCell"/>
</dbReference>
<dbReference type="PANTHER" id="PTHR30213:SF0">
    <property type="entry name" value="UPF0761 MEMBRANE PROTEIN YIHY"/>
    <property type="match status" value="1"/>
</dbReference>
<dbReference type="Pfam" id="PF03631">
    <property type="entry name" value="Virul_fac_BrkB"/>
    <property type="match status" value="1"/>
</dbReference>
<evidence type="ECO:0000256" key="5">
    <source>
        <dbReference type="ARBA" id="ARBA00023136"/>
    </source>
</evidence>
<evidence type="ECO:0000313" key="7">
    <source>
        <dbReference type="EMBL" id="SFR57059.1"/>
    </source>
</evidence>
<evidence type="ECO:0000256" key="4">
    <source>
        <dbReference type="ARBA" id="ARBA00022989"/>
    </source>
</evidence>
<evidence type="ECO:0000313" key="8">
    <source>
        <dbReference type="Proteomes" id="UP000199659"/>
    </source>
</evidence>
<comment type="subcellular location">
    <subcellularLocation>
        <location evidence="1">Cell membrane</location>
        <topology evidence="1">Multi-pass membrane protein</topology>
    </subcellularLocation>
</comment>
<dbReference type="STRING" id="37658.SAMN05661086_00196"/>
<feature type="transmembrane region" description="Helical" evidence="6">
    <location>
        <begin position="240"/>
        <end position="268"/>
    </location>
</feature>
<evidence type="ECO:0000256" key="6">
    <source>
        <dbReference type="SAM" id="Phobius"/>
    </source>
</evidence>
<dbReference type="NCBIfam" id="TIGR00765">
    <property type="entry name" value="yihY_not_rbn"/>
    <property type="match status" value="1"/>
</dbReference>
<dbReference type="AlphaFoldDB" id="A0A1I6HRI3"/>
<evidence type="ECO:0000256" key="3">
    <source>
        <dbReference type="ARBA" id="ARBA00022692"/>
    </source>
</evidence>
<reference evidence="7 8" key="1">
    <citation type="submission" date="2016-10" db="EMBL/GenBank/DDBJ databases">
        <authorList>
            <person name="de Groot N.N."/>
        </authorList>
    </citation>
    <scope>NUCLEOTIDE SEQUENCE [LARGE SCALE GENOMIC DNA]</scope>
    <source>
        <strain evidence="7 8">743A</strain>
    </source>
</reference>
<name>A0A1I6HRI3_9FIRM</name>
<keyword evidence="3 6" id="KW-0812">Transmembrane</keyword>
<keyword evidence="8" id="KW-1185">Reference proteome</keyword>